<dbReference type="RefSeq" id="WP_154309249.1">
    <property type="nucleotide sequence ID" value="NZ_WKKI01000045.1"/>
</dbReference>
<dbReference type="AlphaFoldDB" id="A0A7X2LYP4"/>
<dbReference type="OrthoDB" id="2886079at2"/>
<name>A0A7X2LYP4_9BACI</name>
<dbReference type="InterPro" id="IPR025446">
    <property type="entry name" value="Antirep_AbbA"/>
</dbReference>
<organism evidence="1 2">
    <name type="scientific">Metabacillus lacus</name>
    <dbReference type="NCBI Taxonomy" id="1983721"/>
    <lineage>
        <taxon>Bacteria</taxon>
        <taxon>Bacillati</taxon>
        <taxon>Bacillota</taxon>
        <taxon>Bacilli</taxon>
        <taxon>Bacillales</taxon>
        <taxon>Bacillaceae</taxon>
        <taxon>Metabacillus</taxon>
    </lineage>
</organism>
<proteinExistence type="predicted"/>
<accession>A0A7X2LYP4</accession>
<protein>
    <submittedName>
        <fullName evidence="1">Antirepressor AbbA</fullName>
    </submittedName>
</protein>
<dbReference type="Gene3D" id="1.10.287.3030">
    <property type="match status" value="1"/>
</dbReference>
<evidence type="ECO:0000313" key="1">
    <source>
        <dbReference type="EMBL" id="MRX73790.1"/>
    </source>
</evidence>
<comment type="caution">
    <text evidence="1">The sequence shown here is derived from an EMBL/GenBank/DDBJ whole genome shotgun (WGS) entry which is preliminary data.</text>
</comment>
<reference evidence="1 2" key="1">
    <citation type="submission" date="2019-11" db="EMBL/GenBank/DDBJ databases">
        <title>Bacillus lacus genome.</title>
        <authorList>
            <person name="Allen C.J."/>
            <person name="Newman J.D."/>
        </authorList>
    </citation>
    <scope>NUCLEOTIDE SEQUENCE [LARGE SCALE GENOMIC DNA]</scope>
    <source>
        <strain evidence="1 2">KCTC 33946</strain>
    </source>
</reference>
<keyword evidence="2" id="KW-1185">Reference proteome</keyword>
<dbReference type="Proteomes" id="UP000448867">
    <property type="component" value="Unassembled WGS sequence"/>
</dbReference>
<dbReference type="Pfam" id="PF14156">
    <property type="entry name" value="AbbA_antirepres"/>
    <property type="match status" value="1"/>
</dbReference>
<evidence type="ECO:0000313" key="2">
    <source>
        <dbReference type="Proteomes" id="UP000448867"/>
    </source>
</evidence>
<sequence length="64" mass="7432">MSLAVQNLSTDDQVLLVDLLLNQQYALELITSEINDIENGLKTVDEQRYKKLICLYDRLRFGML</sequence>
<dbReference type="EMBL" id="WKKI01000045">
    <property type="protein sequence ID" value="MRX73790.1"/>
    <property type="molecule type" value="Genomic_DNA"/>
</dbReference>
<gene>
    <name evidence="1" type="primary">abbA</name>
    <name evidence="1" type="ORF">GJU40_16735</name>
</gene>